<reference evidence="2 4" key="2">
    <citation type="submission" date="2013-03" db="EMBL/GenBank/DDBJ databases">
        <title>The Genome Sequence of Enterococcus gilvus ATCC BAA-350 (PacBio/Illumina hybrid assembly).</title>
        <authorList>
            <consortium name="The Broad Institute Genomics Platform"/>
            <consortium name="The Broad Institute Genome Sequencing Center for Infectious Disease"/>
            <person name="Earl A."/>
            <person name="Russ C."/>
            <person name="Gilmore M."/>
            <person name="Surin D."/>
            <person name="Walker B."/>
            <person name="Young S."/>
            <person name="Zeng Q."/>
            <person name="Gargeya S."/>
            <person name="Fitzgerald M."/>
            <person name="Haas B."/>
            <person name="Abouelleil A."/>
            <person name="Allen A.W."/>
            <person name="Alvarado L."/>
            <person name="Arachchi H.M."/>
            <person name="Berlin A.M."/>
            <person name="Chapman S.B."/>
            <person name="Gainer-Dewar J."/>
            <person name="Goldberg J."/>
            <person name="Griggs A."/>
            <person name="Gujja S."/>
            <person name="Hansen M."/>
            <person name="Howarth C."/>
            <person name="Imamovic A."/>
            <person name="Ireland A."/>
            <person name="Larimer J."/>
            <person name="McCowan C."/>
            <person name="Murphy C."/>
            <person name="Pearson M."/>
            <person name="Poon T.W."/>
            <person name="Priest M."/>
            <person name="Roberts A."/>
            <person name="Saif S."/>
            <person name="Shea T."/>
            <person name="Sisk P."/>
            <person name="Sykes S."/>
            <person name="Wortman J."/>
            <person name="Nusbaum C."/>
            <person name="Birren B."/>
        </authorList>
    </citation>
    <scope>NUCLEOTIDE SEQUENCE [LARGE SCALE GENOMIC DNA]</scope>
    <source>
        <strain evidence="2 4">ATCC BAA-350</strain>
    </source>
</reference>
<organism evidence="1 3">
    <name type="scientific">Enterococcus gilvus ATCC BAA-350</name>
    <dbReference type="NCBI Taxonomy" id="1158614"/>
    <lineage>
        <taxon>Bacteria</taxon>
        <taxon>Bacillati</taxon>
        <taxon>Bacillota</taxon>
        <taxon>Bacilli</taxon>
        <taxon>Lactobacillales</taxon>
        <taxon>Enterococcaceae</taxon>
        <taxon>Enterococcus</taxon>
    </lineage>
</organism>
<gene>
    <name evidence="2" type="ORF">I592_00122</name>
    <name evidence="1" type="ORF">UKC_03840</name>
</gene>
<protein>
    <submittedName>
        <fullName evidence="1">Uncharacterized protein</fullName>
    </submittedName>
</protein>
<dbReference type="AlphaFoldDB" id="R2XV95"/>
<evidence type="ECO:0000313" key="4">
    <source>
        <dbReference type="Proteomes" id="UP000014160"/>
    </source>
</evidence>
<dbReference type="HOGENOM" id="CLU_2245801_0_0_9"/>
<dbReference type="EMBL" id="ASWH01000001">
    <property type="protein sequence ID" value="EOW80838.1"/>
    <property type="molecule type" value="Genomic_DNA"/>
</dbReference>
<reference evidence="1 3" key="1">
    <citation type="submission" date="2013-02" db="EMBL/GenBank/DDBJ databases">
        <title>The Genome Sequence of Enterococcus gilvus ATCC BAA-350.</title>
        <authorList>
            <consortium name="The Broad Institute Genome Sequencing Platform"/>
            <consortium name="The Broad Institute Genome Sequencing Center for Infectious Disease"/>
            <person name="Earl A.M."/>
            <person name="Gilmore M.S."/>
            <person name="Lebreton F."/>
            <person name="Walker B."/>
            <person name="Young S.K."/>
            <person name="Zeng Q."/>
            <person name="Gargeya S."/>
            <person name="Fitzgerald M."/>
            <person name="Haas B."/>
            <person name="Abouelleil A."/>
            <person name="Alvarado L."/>
            <person name="Arachchi H.M."/>
            <person name="Berlin A.M."/>
            <person name="Chapman S.B."/>
            <person name="Dewar J."/>
            <person name="Goldberg J."/>
            <person name="Griggs A."/>
            <person name="Gujja S."/>
            <person name="Hansen M."/>
            <person name="Howarth C."/>
            <person name="Imamovic A."/>
            <person name="Larimer J."/>
            <person name="McCowan C."/>
            <person name="Murphy C."/>
            <person name="Neiman D."/>
            <person name="Pearson M."/>
            <person name="Priest M."/>
            <person name="Roberts A."/>
            <person name="Saif S."/>
            <person name="Shea T."/>
            <person name="Sisk P."/>
            <person name="Sykes S."/>
            <person name="Wortman J."/>
            <person name="Nusbaum C."/>
            <person name="Birren B."/>
        </authorList>
    </citation>
    <scope>NUCLEOTIDE SEQUENCE [LARGE SCALE GENOMIC DNA]</scope>
    <source>
        <strain evidence="1 3">ATCC BAA-350</strain>
    </source>
</reference>
<dbReference type="RefSeq" id="WP_010782168.1">
    <property type="nucleotide sequence ID" value="NZ_ASWH01000001.1"/>
</dbReference>
<evidence type="ECO:0000313" key="1">
    <source>
        <dbReference type="EMBL" id="EOI53887.1"/>
    </source>
</evidence>
<dbReference type="Proteomes" id="UP000013750">
    <property type="component" value="Unassembled WGS sequence"/>
</dbReference>
<accession>R2XV95</accession>
<proteinExistence type="predicted"/>
<name>R2XV95_9ENTE</name>
<dbReference type="PATRIC" id="fig|1158614.3.peg.3829"/>
<evidence type="ECO:0000313" key="2">
    <source>
        <dbReference type="EMBL" id="EOW80838.1"/>
    </source>
</evidence>
<sequence length="105" mass="12300">MMWKEVIREETVQNTNLRSGLRLLHQPAWYRGKDRKALLELSEHLQRVMQLHLKTENLVVGIPGYGKEVTLLEVDEPVFVPHHKVEQIVESAEGYYIKLKLIKTI</sequence>
<comment type="caution">
    <text evidence="1">The sequence shown here is derived from an EMBL/GenBank/DDBJ whole genome shotgun (WGS) entry which is preliminary data.</text>
</comment>
<dbReference type="EMBL" id="AJDQ01000012">
    <property type="protein sequence ID" value="EOI53887.1"/>
    <property type="molecule type" value="Genomic_DNA"/>
</dbReference>
<dbReference type="eggNOG" id="ENOG50306EU">
    <property type="taxonomic scope" value="Bacteria"/>
</dbReference>
<evidence type="ECO:0000313" key="3">
    <source>
        <dbReference type="Proteomes" id="UP000013750"/>
    </source>
</evidence>
<keyword evidence="4" id="KW-1185">Reference proteome</keyword>
<dbReference type="Proteomes" id="UP000014160">
    <property type="component" value="Unassembled WGS sequence"/>
</dbReference>